<evidence type="ECO:0000256" key="13">
    <source>
        <dbReference type="HAMAP-Rule" id="MF_01810"/>
    </source>
</evidence>
<dbReference type="NCBIfam" id="TIGR03593">
    <property type="entry name" value="yidC_nterm"/>
    <property type="match status" value="1"/>
</dbReference>
<dbReference type="InterPro" id="IPR047196">
    <property type="entry name" value="YidC_ALB_C"/>
</dbReference>
<dbReference type="Pfam" id="PF14849">
    <property type="entry name" value="YidC_periplas"/>
    <property type="match status" value="1"/>
</dbReference>
<organism evidence="16 17">
    <name type="scientific">Marinobacterium zhoushanense</name>
    <dbReference type="NCBI Taxonomy" id="1679163"/>
    <lineage>
        <taxon>Bacteria</taxon>
        <taxon>Pseudomonadati</taxon>
        <taxon>Pseudomonadota</taxon>
        <taxon>Gammaproteobacteria</taxon>
        <taxon>Oceanospirillales</taxon>
        <taxon>Oceanospirillaceae</taxon>
        <taxon>Marinobacterium</taxon>
    </lineage>
</organism>
<keyword evidence="4 13" id="KW-0813">Transport</keyword>
<dbReference type="NCBIfam" id="NF002353">
    <property type="entry name" value="PRK01318.1-4"/>
    <property type="match status" value="1"/>
</dbReference>
<evidence type="ECO:0000256" key="12">
    <source>
        <dbReference type="ARBA" id="ARBA00033342"/>
    </source>
</evidence>
<evidence type="ECO:0000256" key="10">
    <source>
        <dbReference type="ARBA" id="ARBA00023186"/>
    </source>
</evidence>
<evidence type="ECO:0000256" key="7">
    <source>
        <dbReference type="ARBA" id="ARBA00022927"/>
    </source>
</evidence>
<evidence type="ECO:0000256" key="3">
    <source>
        <dbReference type="ARBA" id="ARBA00015325"/>
    </source>
</evidence>
<gene>
    <name evidence="13 16" type="primary">yidC</name>
    <name evidence="16" type="ORF">GCM10011352_41360</name>
</gene>
<dbReference type="NCBIfam" id="TIGR03592">
    <property type="entry name" value="yidC_oxa1_cterm"/>
    <property type="match status" value="1"/>
</dbReference>
<reference evidence="17" key="1">
    <citation type="journal article" date="2019" name="Int. J. Syst. Evol. Microbiol.">
        <title>The Global Catalogue of Microorganisms (GCM) 10K type strain sequencing project: providing services to taxonomists for standard genome sequencing and annotation.</title>
        <authorList>
            <consortium name="The Broad Institute Genomics Platform"/>
            <consortium name="The Broad Institute Genome Sequencing Center for Infectious Disease"/>
            <person name="Wu L."/>
            <person name="Ma J."/>
        </authorList>
    </citation>
    <scope>NUCLEOTIDE SEQUENCE [LARGE SCALE GENOMIC DNA]</scope>
    <source>
        <strain evidence="17">CGMCC 1.15341</strain>
    </source>
</reference>
<dbReference type="CDD" id="cd20070">
    <property type="entry name" value="5TM_YidC_Alb3"/>
    <property type="match status" value="1"/>
</dbReference>
<dbReference type="InterPro" id="IPR028053">
    <property type="entry name" value="Membr_insert_YidC_N"/>
</dbReference>
<protein>
    <recommendedName>
        <fullName evidence="3 13">Membrane protein insertase YidC</fullName>
    </recommendedName>
    <alternativeName>
        <fullName evidence="12 13">Foldase YidC</fullName>
    </alternativeName>
    <alternativeName>
        <fullName evidence="11 13">Membrane integrase YidC</fullName>
    </alternativeName>
    <alternativeName>
        <fullName evidence="13">Membrane protein YidC</fullName>
    </alternativeName>
</protein>
<evidence type="ECO:0000259" key="15">
    <source>
        <dbReference type="Pfam" id="PF14849"/>
    </source>
</evidence>
<dbReference type="EMBL" id="BMIJ01000010">
    <property type="protein sequence ID" value="GGC10606.1"/>
    <property type="molecule type" value="Genomic_DNA"/>
</dbReference>
<dbReference type="PRINTS" id="PR01900">
    <property type="entry name" value="YIDCPROTEIN"/>
</dbReference>
<dbReference type="Proteomes" id="UP000629025">
    <property type="component" value="Unassembled WGS sequence"/>
</dbReference>
<evidence type="ECO:0000256" key="5">
    <source>
        <dbReference type="ARBA" id="ARBA00022475"/>
    </source>
</evidence>
<feature type="transmembrane region" description="Helical" evidence="13">
    <location>
        <begin position="519"/>
        <end position="544"/>
    </location>
</feature>
<comment type="caution">
    <text evidence="16">The sequence shown here is derived from an EMBL/GenBank/DDBJ whole genome shotgun (WGS) entry which is preliminary data.</text>
</comment>
<evidence type="ECO:0000256" key="4">
    <source>
        <dbReference type="ARBA" id="ARBA00022448"/>
    </source>
</evidence>
<keyword evidence="17" id="KW-1185">Reference proteome</keyword>
<dbReference type="Gene3D" id="2.70.98.90">
    <property type="match status" value="1"/>
</dbReference>
<evidence type="ECO:0000313" key="16">
    <source>
        <dbReference type="EMBL" id="GGC10606.1"/>
    </source>
</evidence>
<comment type="function">
    <text evidence="13">Required for the insertion and/or proper folding and/or complex formation of integral membrane proteins into the membrane. Involved in integration of membrane proteins that insert both dependently and independently of the Sec translocase complex, as well as at least some lipoproteins. Aids folding of multispanning membrane proteins.</text>
</comment>
<evidence type="ECO:0000256" key="2">
    <source>
        <dbReference type="ARBA" id="ARBA00010527"/>
    </source>
</evidence>
<dbReference type="PANTHER" id="PTHR12428:SF65">
    <property type="entry name" value="CYTOCHROME C OXIDASE ASSEMBLY PROTEIN COX18, MITOCHONDRIAL"/>
    <property type="match status" value="1"/>
</dbReference>
<dbReference type="PANTHER" id="PTHR12428">
    <property type="entry name" value="OXA1"/>
    <property type="match status" value="1"/>
</dbReference>
<comment type="subcellular location">
    <subcellularLocation>
        <location evidence="1">Cell inner membrane</location>
        <topology evidence="1">Multi-pass membrane protein</topology>
    </subcellularLocation>
    <subcellularLocation>
        <location evidence="13">Cell membrane</location>
        <topology evidence="13">Multi-pass membrane protein</topology>
    </subcellularLocation>
</comment>
<feature type="domain" description="Membrane insertase YidC/Oxa/ALB C-terminal" evidence="14">
    <location>
        <begin position="380"/>
        <end position="558"/>
    </location>
</feature>
<evidence type="ECO:0000259" key="14">
    <source>
        <dbReference type="Pfam" id="PF02096"/>
    </source>
</evidence>
<keyword evidence="5 13" id="KW-1003">Cell membrane</keyword>
<dbReference type="CDD" id="cd19961">
    <property type="entry name" value="EcYidC-like_peri"/>
    <property type="match status" value="1"/>
</dbReference>
<feature type="transmembrane region" description="Helical" evidence="13">
    <location>
        <begin position="380"/>
        <end position="400"/>
    </location>
</feature>
<keyword evidence="6 13" id="KW-0812">Transmembrane</keyword>
<dbReference type="InterPro" id="IPR001708">
    <property type="entry name" value="YidC/ALB3/OXA1/COX18"/>
</dbReference>
<evidence type="ECO:0000313" key="17">
    <source>
        <dbReference type="Proteomes" id="UP000629025"/>
    </source>
</evidence>
<evidence type="ECO:0000256" key="8">
    <source>
        <dbReference type="ARBA" id="ARBA00022989"/>
    </source>
</evidence>
<comment type="similarity">
    <text evidence="2 13">Belongs to the OXA1/ALB3/YidC family. Type 1 subfamily.</text>
</comment>
<dbReference type="InterPro" id="IPR028055">
    <property type="entry name" value="YidC/Oxa/ALB_C"/>
</dbReference>
<dbReference type="HAMAP" id="MF_01810">
    <property type="entry name" value="YidC_type1"/>
    <property type="match status" value="1"/>
</dbReference>
<feature type="transmembrane region" description="Helical" evidence="13">
    <location>
        <begin position="490"/>
        <end position="507"/>
    </location>
</feature>
<feature type="transmembrane region" description="Helical" evidence="13">
    <location>
        <begin position="443"/>
        <end position="466"/>
    </location>
</feature>
<dbReference type="PRINTS" id="PR00701">
    <property type="entry name" value="60KDINNERMP"/>
</dbReference>
<evidence type="ECO:0000256" key="6">
    <source>
        <dbReference type="ARBA" id="ARBA00022692"/>
    </source>
</evidence>
<dbReference type="RefSeq" id="WP_188751984.1">
    <property type="nucleotide sequence ID" value="NZ_BMIJ01000010.1"/>
</dbReference>
<dbReference type="InterPro" id="IPR019998">
    <property type="entry name" value="Membr_insert_YidC"/>
</dbReference>
<feature type="domain" description="Membrane insertase YidC N-terminal" evidence="15">
    <location>
        <begin position="94"/>
        <end position="368"/>
    </location>
</feature>
<keyword evidence="10 13" id="KW-0143">Chaperone</keyword>
<accession>A0ABQ1KXE1</accession>
<keyword evidence="7 13" id="KW-0653">Protein transport</keyword>
<name>A0ABQ1KXE1_9GAMM</name>
<dbReference type="InterPro" id="IPR038221">
    <property type="entry name" value="YidC_periplasmic_sf"/>
</dbReference>
<comment type="subunit">
    <text evidence="13">Interacts with the Sec translocase complex via SecD. Specifically interacts with transmembrane segments of nascent integral membrane proteins during membrane integration.</text>
</comment>
<keyword evidence="8 13" id="KW-1133">Transmembrane helix</keyword>
<keyword evidence="9 13" id="KW-0472">Membrane</keyword>
<sequence>MDVQRVILIAALALISYMLVLQWNEDYGPAQQQATAQQQAPSVSAYSNSANGELPAAGVASDAAAGVPTADIPQVSNPADQAQGAAAGNANQLISVSTDVLQVLIDPHGGDIIQVALPKQESALNSGEPFVLLEQNANRTYVAQSGLVGRDGPDGKKSGRPVYQVSATDFQLGEQDSLNVDLTLVQTDGVKLTKRFTFTRGQYRIGLDYIVDNQSQEPWQGVLFGQIKRDSSADPSQQTSMGMQSYLGAVFSTGENNYQKVNFDDMDEERFSASSQDGWVAMVQHYFVSAWIPAPGAEYSYQSRKLNGNYIVGFLSPSFEVAPGQNQSVSATFYAGPKDQEQMEATAPNLKLTVDYGILWWIASPLYMLLKWIHSLVGNWGLAIIGITLLVKIALFQLNAKAFKSMAKMRKFGPEMQRLKEQFGDDRQKMSQEMMKLYQKEKINPLGGCLPILVQMPVFIALYWVLMESVELRHAPFFGYIQDLSQMDPYFILPILMGVTMFIQQMLNPTPPDPMQAKIMKLLPIIFTFFFLWFPAGLVLYWLVNNVLSIAQQWIINRQIEAGDTKTA</sequence>
<evidence type="ECO:0000256" key="11">
    <source>
        <dbReference type="ARBA" id="ARBA00033245"/>
    </source>
</evidence>
<proteinExistence type="inferred from homology"/>
<evidence type="ECO:0000256" key="1">
    <source>
        <dbReference type="ARBA" id="ARBA00004429"/>
    </source>
</evidence>
<dbReference type="Pfam" id="PF02096">
    <property type="entry name" value="60KD_IMP"/>
    <property type="match status" value="1"/>
</dbReference>
<evidence type="ECO:0000256" key="9">
    <source>
        <dbReference type="ARBA" id="ARBA00023136"/>
    </source>
</evidence>
<dbReference type="NCBIfam" id="NF002352">
    <property type="entry name" value="PRK01318.1-3"/>
    <property type="match status" value="1"/>
</dbReference>